<sequence>MHLHQAISASPSPYNGLFFENPSRLLYLRGGIFPPRKNARCSILSCRGVEIPVPKQYLNSLSFSHASGEDQRSRNVGVVKEIDVATLGNLCLDIVLNVPQLPPKPLDQRKAYLDELSKTPPDKRFWEAGGNCNMAIAAARLGLRCVTIGHVGHEIYGDFLIDVLHDEGINMVELNEENGVGSSSSADCETLICWVLVDPLQRHGFCSRADFSKDPSFSWIKNLSSGVKKAIRRSKILFCNGYGFDELSPGLLVSSLEYAVEVGTAVFFDPGPRGKSLLSGAPDAREALDKFLRWSDVLLLTSEEAESLTGIADPVLAGQELLRKGVRTKWVIIKMGPKGSLLITMSSISCAPAFKVKVIDTVGCGDSFVAAIAFGFIHNMPLLQTLTIANAVGAATAMGCGAGRNVATLDQVLELTRISNLNEDIEFWNELLTNKDLCAEEITILTKGVVNGTGSDNQLHRIPAQKVIPEMLPMLEAARLKGVVPS</sequence>
<dbReference type="EMBL" id="CM044701">
    <property type="protein sequence ID" value="KAI5680132.1"/>
    <property type="molecule type" value="Genomic_DNA"/>
</dbReference>
<evidence type="ECO:0000313" key="2">
    <source>
        <dbReference type="Proteomes" id="UP001060085"/>
    </source>
</evidence>
<gene>
    <name evidence="1" type="ORF">M9H77_01359</name>
</gene>
<dbReference type="Proteomes" id="UP001060085">
    <property type="component" value="Linkage Group LG01"/>
</dbReference>
<evidence type="ECO:0000313" key="1">
    <source>
        <dbReference type="EMBL" id="KAI5680132.1"/>
    </source>
</evidence>
<protein>
    <submittedName>
        <fullName evidence="1">Uncharacterized protein</fullName>
    </submittedName>
</protein>
<keyword evidence="2" id="KW-1185">Reference proteome</keyword>
<name>A0ACC0C5I7_CATRO</name>
<reference evidence="2" key="1">
    <citation type="journal article" date="2023" name="Nat. Plants">
        <title>Single-cell RNA sequencing provides a high-resolution roadmap for understanding the multicellular compartmentation of specialized metabolism.</title>
        <authorList>
            <person name="Sun S."/>
            <person name="Shen X."/>
            <person name="Li Y."/>
            <person name="Li Y."/>
            <person name="Wang S."/>
            <person name="Li R."/>
            <person name="Zhang H."/>
            <person name="Shen G."/>
            <person name="Guo B."/>
            <person name="Wei J."/>
            <person name="Xu J."/>
            <person name="St-Pierre B."/>
            <person name="Chen S."/>
            <person name="Sun C."/>
        </authorList>
    </citation>
    <scope>NUCLEOTIDE SEQUENCE [LARGE SCALE GENOMIC DNA]</scope>
</reference>
<comment type="caution">
    <text evidence="1">The sequence shown here is derived from an EMBL/GenBank/DDBJ whole genome shotgun (WGS) entry which is preliminary data.</text>
</comment>
<proteinExistence type="predicted"/>
<organism evidence="1 2">
    <name type="scientific">Catharanthus roseus</name>
    <name type="common">Madagascar periwinkle</name>
    <name type="synonym">Vinca rosea</name>
    <dbReference type="NCBI Taxonomy" id="4058"/>
    <lineage>
        <taxon>Eukaryota</taxon>
        <taxon>Viridiplantae</taxon>
        <taxon>Streptophyta</taxon>
        <taxon>Embryophyta</taxon>
        <taxon>Tracheophyta</taxon>
        <taxon>Spermatophyta</taxon>
        <taxon>Magnoliopsida</taxon>
        <taxon>eudicotyledons</taxon>
        <taxon>Gunneridae</taxon>
        <taxon>Pentapetalae</taxon>
        <taxon>asterids</taxon>
        <taxon>lamiids</taxon>
        <taxon>Gentianales</taxon>
        <taxon>Apocynaceae</taxon>
        <taxon>Rauvolfioideae</taxon>
        <taxon>Vinceae</taxon>
        <taxon>Catharanthinae</taxon>
        <taxon>Catharanthus</taxon>
    </lineage>
</organism>
<accession>A0ACC0C5I7</accession>